<evidence type="ECO:0000313" key="4">
    <source>
        <dbReference type="Proteomes" id="UP000256690"/>
    </source>
</evidence>
<dbReference type="PANTHER" id="PTHR20208:SF10">
    <property type="entry name" value="STRUCTURE-SPECIFIC ENDONUCLEASE SUBUNIT SLX1"/>
    <property type="match status" value="1"/>
</dbReference>
<gene>
    <name evidence="3" type="ORF">DSM5745_00435</name>
</gene>
<reference evidence="3 4" key="1">
    <citation type="journal article" date="2018" name="IMA Fungus">
        <title>IMA Genome-F 9: Draft genome sequence of Annulohypoxylon stygium, Aspergillus mulundensis, Berkeleyomyces basicola (syn. Thielaviopsis basicola), Ceratocystis smalleyi, two Cercospora beticola strains, Coleophoma cylindrospora, Fusarium fracticaudum, Phialophora cf. hyalina, and Morchella septimelata.</title>
        <authorList>
            <person name="Wingfield B.D."/>
            <person name="Bills G.F."/>
            <person name="Dong Y."/>
            <person name="Huang W."/>
            <person name="Nel W.J."/>
            <person name="Swalarsk-Parry B.S."/>
            <person name="Vaghefi N."/>
            <person name="Wilken P.M."/>
            <person name="An Z."/>
            <person name="de Beer Z.W."/>
            <person name="De Vos L."/>
            <person name="Chen L."/>
            <person name="Duong T.A."/>
            <person name="Gao Y."/>
            <person name="Hammerbacher A."/>
            <person name="Kikkert J.R."/>
            <person name="Li Y."/>
            <person name="Li H."/>
            <person name="Li K."/>
            <person name="Li Q."/>
            <person name="Liu X."/>
            <person name="Ma X."/>
            <person name="Naidoo K."/>
            <person name="Pethybridge S.J."/>
            <person name="Sun J."/>
            <person name="Steenkamp E.T."/>
            <person name="van der Nest M.A."/>
            <person name="van Wyk S."/>
            <person name="Wingfield M.J."/>
            <person name="Xiong C."/>
            <person name="Yue Q."/>
            <person name="Zhang X."/>
        </authorList>
    </citation>
    <scope>NUCLEOTIDE SEQUENCE [LARGE SCALE GENOMIC DNA]</scope>
    <source>
        <strain evidence="3 4">DSM 5745</strain>
    </source>
</reference>
<dbReference type="AlphaFoldDB" id="A0A3D8T3J1"/>
<protein>
    <recommendedName>
        <fullName evidence="2">Structure-specific endonuclease subunit SLX1 C-terminal domain-containing protein</fullName>
    </recommendedName>
</protein>
<dbReference type="Proteomes" id="UP000256690">
    <property type="component" value="Unassembled WGS sequence"/>
</dbReference>
<dbReference type="Pfam" id="PF21202">
    <property type="entry name" value="SLX1_C"/>
    <property type="match status" value="1"/>
</dbReference>
<keyword evidence="4" id="KW-1185">Reference proteome</keyword>
<feature type="region of interest" description="Disordered" evidence="1">
    <location>
        <begin position="289"/>
        <end position="371"/>
    </location>
</feature>
<dbReference type="RefSeq" id="XP_026608296.1">
    <property type="nucleotide sequence ID" value="XM_026742451.1"/>
</dbReference>
<feature type="compositionally biased region" description="Basic and acidic residues" evidence="1">
    <location>
        <begin position="65"/>
        <end position="82"/>
    </location>
</feature>
<evidence type="ECO:0000256" key="1">
    <source>
        <dbReference type="SAM" id="MobiDB-lite"/>
    </source>
</evidence>
<proteinExistence type="predicted"/>
<sequence length="371" mass="42021">MVVEGFTSNIAALQFEWAWQHPAATRHLTPEVPDEKAQSKAKEDVKEQDALAKTQKRPKSQAKVKGSEKKDDEKPKGDEKKKETKRKPPARRTRTSLKAHLEDLHLLLRSTYFRGWPLTLRFFAADVSQQWRGWCDHVDGSIPGHIRMIADGDCTDVFANRDDRSLTVGSVQNIKANHTPLKDYLEKAMFLLDDIGGSYCKICKAQYKDHDSVVVCPNAGCSSTTHILCLSNKFIDTTKEPDRLVPLAGKCPTCAQTIQWSLMMKELSIRTRGGVMMMQEMLNKCERRNKKLQKEENTTANVEDIEKTVHIADESSHEDGSDTDSLDDYWDRILRSDSESGANNHPQQDSKASKNEVIINDSEFDDEEPLC</sequence>
<feature type="domain" description="Structure-specific endonuclease subunit SLX1 C-terminal" evidence="2">
    <location>
        <begin position="200"/>
        <end position="264"/>
    </location>
</feature>
<feature type="compositionally biased region" description="Polar residues" evidence="1">
    <location>
        <begin position="339"/>
        <end position="350"/>
    </location>
</feature>
<feature type="compositionally biased region" description="Basic residues" evidence="1">
    <location>
        <begin position="83"/>
        <end position="96"/>
    </location>
</feature>
<feature type="region of interest" description="Disordered" evidence="1">
    <location>
        <begin position="26"/>
        <end position="96"/>
    </location>
</feature>
<feature type="compositionally biased region" description="Acidic residues" evidence="1">
    <location>
        <begin position="362"/>
        <end position="371"/>
    </location>
</feature>
<name>A0A3D8T3J1_9EURO</name>
<dbReference type="PANTHER" id="PTHR20208">
    <property type="entry name" value="STRUCTURE-SPECIFIC ENDONUCLEASE SUBUNIT SLX1"/>
    <property type="match status" value="1"/>
</dbReference>
<dbReference type="Gene3D" id="3.30.40.10">
    <property type="entry name" value="Zinc/RING finger domain, C3HC4 (zinc finger)"/>
    <property type="match status" value="1"/>
</dbReference>
<evidence type="ECO:0000259" key="2">
    <source>
        <dbReference type="Pfam" id="PF21202"/>
    </source>
</evidence>
<dbReference type="InterPro" id="IPR048749">
    <property type="entry name" value="SLX1_C"/>
</dbReference>
<dbReference type="OrthoDB" id="24645at2759"/>
<comment type="caution">
    <text evidence="3">The sequence shown here is derived from an EMBL/GenBank/DDBJ whole genome shotgun (WGS) entry which is preliminary data.</text>
</comment>
<accession>A0A3D8T3J1</accession>
<dbReference type="InterPro" id="IPR013083">
    <property type="entry name" value="Znf_RING/FYVE/PHD"/>
</dbReference>
<dbReference type="EMBL" id="PVWQ01000001">
    <property type="protein sequence ID" value="RDW93113.1"/>
    <property type="molecule type" value="Genomic_DNA"/>
</dbReference>
<dbReference type="InterPro" id="IPR050381">
    <property type="entry name" value="SLX1_endonuclease"/>
</dbReference>
<dbReference type="GO" id="GO:0033557">
    <property type="term" value="C:Slx1-Slx4 complex"/>
    <property type="evidence" value="ECO:0007669"/>
    <property type="project" value="TreeGrafter"/>
</dbReference>
<dbReference type="GeneID" id="38110805"/>
<feature type="compositionally biased region" description="Basic and acidic residues" evidence="1">
    <location>
        <begin position="329"/>
        <end position="338"/>
    </location>
</feature>
<organism evidence="3 4">
    <name type="scientific">Aspergillus mulundensis</name>
    <dbReference type="NCBI Taxonomy" id="1810919"/>
    <lineage>
        <taxon>Eukaryota</taxon>
        <taxon>Fungi</taxon>
        <taxon>Dikarya</taxon>
        <taxon>Ascomycota</taxon>
        <taxon>Pezizomycotina</taxon>
        <taxon>Eurotiomycetes</taxon>
        <taxon>Eurotiomycetidae</taxon>
        <taxon>Eurotiales</taxon>
        <taxon>Aspergillaceae</taxon>
        <taxon>Aspergillus</taxon>
        <taxon>Aspergillus subgen. Nidulantes</taxon>
    </lineage>
</organism>
<dbReference type="GO" id="GO:0017108">
    <property type="term" value="F:5'-flap endonuclease activity"/>
    <property type="evidence" value="ECO:0007669"/>
    <property type="project" value="TreeGrafter"/>
</dbReference>
<feature type="compositionally biased region" description="Basic and acidic residues" evidence="1">
    <location>
        <begin position="33"/>
        <end position="50"/>
    </location>
</feature>
<evidence type="ECO:0000313" key="3">
    <source>
        <dbReference type="EMBL" id="RDW93113.1"/>
    </source>
</evidence>
<dbReference type="GO" id="GO:0008821">
    <property type="term" value="F:crossover junction DNA endonuclease activity"/>
    <property type="evidence" value="ECO:0007669"/>
    <property type="project" value="TreeGrafter"/>
</dbReference>
<dbReference type="STRING" id="1810919.A0A3D8T3J1"/>
<feature type="compositionally biased region" description="Basic and acidic residues" evidence="1">
    <location>
        <begin position="304"/>
        <end position="320"/>
    </location>
</feature>
<dbReference type="GO" id="GO:0000724">
    <property type="term" value="P:double-strand break repair via homologous recombination"/>
    <property type="evidence" value="ECO:0007669"/>
    <property type="project" value="TreeGrafter"/>
</dbReference>